<dbReference type="InterPro" id="IPR012910">
    <property type="entry name" value="Plug_dom"/>
</dbReference>
<evidence type="ECO:0000256" key="8">
    <source>
        <dbReference type="RuleBase" id="RU003357"/>
    </source>
</evidence>
<dbReference type="Gene3D" id="2.170.130.10">
    <property type="entry name" value="TonB-dependent receptor, plug domain"/>
    <property type="match status" value="1"/>
</dbReference>
<feature type="signal peptide" evidence="9">
    <location>
        <begin position="1"/>
        <end position="27"/>
    </location>
</feature>
<name>A0ABT1WBS6_9PROT</name>
<organism evidence="12 13">
    <name type="scientific">Endosaccharibacter trunci</name>
    <dbReference type="NCBI Taxonomy" id="2812733"/>
    <lineage>
        <taxon>Bacteria</taxon>
        <taxon>Pseudomonadati</taxon>
        <taxon>Pseudomonadota</taxon>
        <taxon>Alphaproteobacteria</taxon>
        <taxon>Acetobacterales</taxon>
        <taxon>Acetobacteraceae</taxon>
        <taxon>Endosaccharibacter</taxon>
    </lineage>
</organism>
<keyword evidence="6 8" id="KW-0472">Membrane</keyword>
<dbReference type="PANTHER" id="PTHR30069">
    <property type="entry name" value="TONB-DEPENDENT OUTER MEMBRANE RECEPTOR"/>
    <property type="match status" value="1"/>
</dbReference>
<dbReference type="InterPro" id="IPR000531">
    <property type="entry name" value="Beta-barrel_TonB"/>
</dbReference>
<evidence type="ECO:0000256" key="4">
    <source>
        <dbReference type="ARBA" id="ARBA00022692"/>
    </source>
</evidence>
<dbReference type="Pfam" id="PF07715">
    <property type="entry name" value="Plug"/>
    <property type="match status" value="1"/>
</dbReference>
<keyword evidence="5 8" id="KW-0798">TonB box</keyword>
<dbReference type="InterPro" id="IPR036942">
    <property type="entry name" value="Beta-barrel_TonB_sf"/>
</dbReference>
<dbReference type="InterPro" id="IPR039426">
    <property type="entry name" value="TonB-dep_rcpt-like"/>
</dbReference>
<comment type="similarity">
    <text evidence="8">Belongs to the TonB-dependent receptor family.</text>
</comment>
<evidence type="ECO:0000256" key="9">
    <source>
        <dbReference type="SAM" id="SignalP"/>
    </source>
</evidence>
<comment type="caution">
    <text evidence="12">The sequence shown here is derived from an EMBL/GenBank/DDBJ whole genome shotgun (WGS) entry which is preliminary data.</text>
</comment>
<reference evidence="12 13" key="1">
    <citation type="submission" date="2022-06" db="EMBL/GenBank/DDBJ databases">
        <title>Endosaccharibacter gen. nov., sp. nov., endophytic bacteria isolated from sugarcane.</title>
        <authorList>
            <person name="Pitiwittayakul N."/>
            <person name="Yukphan P."/>
            <person name="Charoenyingcharoen P."/>
            <person name="Tanasupawat S."/>
        </authorList>
    </citation>
    <scope>NUCLEOTIDE SEQUENCE [LARGE SCALE GENOMIC DNA]</scope>
    <source>
        <strain evidence="12 13">KSS8</strain>
    </source>
</reference>
<protein>
    <submittedName>
        <fullName evidence="12">TonB-dependent receptor</fullName>
    </submittedName>
</protein>
<evidence type="ECO:0000313" key="12">
    <source>
        <dbReference type="EMBL" id="MCQ8279722.1"/>
    </source>
</evidence>
<evidence type="ECO:0000259" key="11">
    <source>
        <dbReference type="Pfam" id="PF07715"/>
    </source>
</evidence>
<keyword evidence="4" id="KW-0812">Transmembrane</keyword>
<evidence type="ECO:0000256" key="3">
    <source>
        <dbReference type="ARBA" id="ARBA00022452"/>
    </source>
</evidence>
<sequence length="721" mass="78883">MFRRSSFLGVVAVVVPSAAAPSANAWAQSSSAQETVTVTVTASRLDMMGRAITASQGTVTKKELDLRPVYRVGQLLEAVPGLVVTVHSGEGKANQYLIRGYNLDHGTDIANFIDDMPVNRPTNAHGQGYSDLNFFMAPLFSGIDYTKGPYFASIGDFGAVASTHIRLLDELPNQIIASAGTLGDEDLFAGGTYHFTNGMRLIAAGELGHVDGGTTPPQNFRKIASTLRLSQGTDADGYSLTGMYYKGQGRNITDQPLRAIDGGVIDRFGTLDPTDGSQSERWSVSSHYGVTSEHWALSSSLYLIHSTMVLWNNFTHLLDDPLNGDQEQQDETRSTAGGQTNATYRRAFWNIRTETTLGLQDRFDDDYIDRRHTRDRVVLPYCNDGNGDYSIGVYACTADRVTLNDLGLYGQNTTRWLPWLRTVAGLREDYQTATDRSVLSTNPFLGSVHQPLFQPKGSIVIGPWRETELYYSAGKGFHSDDVRGVLQSVPLEGTQLNAGRAPLLASTFGQEIGLRNSSIPHLQLQAAIFRQDFTSEQQYDQDAGQDVAQAPSRREGVELSAQWRPRHWIELNGDVAFAKARYFENAATLASTYGIAGGAYIANAPNVTGSFGILVDDLGPWFGGVEQRILGSYPLTDGVKYPRGKGYSETNLDVGYKLTPKLKLQLSIYNLFNTHAASAEYYYATDINAAEVAKYGTSGVSDYQVHYLEPLSARLTLTAGF</sequence>
<feature type="chain" id="PRO_5045878229" evidence="9">
    <location>
        <begin position="28"/>
        <end position="721"/>
    </location>
</feature>
<evidence type="ECO:0000256" key="7">
    <source>
        <dbReference type="ARBA" id="ARBA00023237"/>
    </source>
</evidence>
<dbReference type="Pfam" id="PF00593">
    <property type="entry name" value="TonB_dep_Rec_b-barrel"/>
    <property type="match status" value="1"/>
</dbReference>
<proteinExistence type="inferred from homology"/>
<keyword evidence="7" id="KW-0998">Cell outer membrane</keyword>
<dbReference type="Proteomes" id="UP001524587">
    <property type="component" value="Unassembled WGS sequence"/>
</dbReference>
<accession>A0ABT1WBS6</accession>
<evidence type="ECO:0000256" key="1">
    <source>
        <dbReference type="ARBA" id="ARBA00004571"/>
    </source>
</evidence>
<gene>
    <name evidence="12" type="ORF">NFI95_14855</name>
</gene>
<evidence type="ECO:0000256" key="6">
    <source>
        <dbReference type="ARBA" id="ARBA00023136"/>
    </source>
</evidence>
<feature type="domain" description="TonB-dependent receptor plug" evidence="11">
    <location>
        <begin position="52"/>
        <end position="156"/>
    </location>
</feature>
<evidence type="ECO:0000313" key="13">
    <source>
        <dbReference type="Proteomes" id="UP001524587"/>
    </source>
</evidence>
<keyword evidence="3" id="KW-1134">Transmembrane beta strand</keyword>
<dbReference type="InterPro" id="IPR037066">
    <property type="entry name" value="Plug_dom_sf"/>
</dbReference>
<dbReference type="RefSeq" id="WP_422865211.1">
    <property type="nucleotide sequence ID" value="NZ_JAMSKV010000015.1"/>
</dbReference>
<keyword evidence="9" id="KW-0732">Signal</keyword>
<evidence type="ECO:0000259" key="10">
    <source>
        <dbReference type="Pfam" id="PF00593"/>
    </source>
</evidence>
<comment type="subcellular location">
    <subcellularLocation>
        <location evidence="1">Cell outer membrane</location>
        <topology evidence="1">Multi-pass membrane protein</topology>
    </subcellularLocation>
</comment>
<dbReference type="PANTHER" id="PTHR30069:SF36">
    <property type="entry name" value="BLL6948 PROTEIN"/>
    <property type="match status" value="1"/>
</dbReference>
<dbReference type="Gene3D" id="2.40.170.20">
    <property type="entry name" value="TonB-dependent receptor, beta-barrel domain"/>
    <property type="match status" value="1"/>
</dbReference>
<keyword evidence="2" id="KW-0813">Transport</keyword>
<keyword evidence="12" id="KW-0675">Receptor</keyword>
<dbReference type="SUPFAM" id="SSF56935">
    <property type="entry name" value="Porins"/>
    <property type="match status" value="1"/>
</dbReference>
<dbReference type="EMBL" id="JAMSKV010000015">
    <property type="protein sequence ID" value="MCQ8279722.1"/>
    <property type="molecule type" value="Genomic_DNA"/>
</dbReference>
<evidence type="ECO:0000256" key="5">
    <source>
        <dbReference type="ARBA" id="ARBA00023077"/>
    </source>
</evidence>
<feature type="domain" description="TonB-dependent receptor-like beta-barrel" evidence="10">
    <location>
        <begin position="233"/>
        <end position="671"/>
    </location>
</feature>
<evidence type="ECO:0000256" key="2">
    <source>
        <dbReference type="ARBA" id="ARBA00022448"/>
    </source>
</evidence>
<keyword evidence="13" id="KW-1185">Reference proteome</keyword>